<evidence type="ECO:0000256" key="6">
    <source>
        <dbReference type="PIRSR" id="PIRSR601461-2"/>
    </source>
</evidence>
<dbReference type="GO" id="GO:0004190">
    <property type="term" value="F:aspartic-type endopeptidase activity"/>
    <property type="evidence" value="ECO:0007669"/>
    <property type="project" value="UniProtKB-KW"/>
</dbReference>
<reference evidence="9" key="1">
    <citation type="journal article" date="2019" name="Toxins">
        <title>Missiles of mass disruption: composition and glandular origin of venom used as a projectile defensive weapon by the assassin bug Platymeris rhadamanthus.</title>
        <authorList>
            <person name="Walker A.A."/>
            <person name="Robinson S.D."/>
            <person name="Undheim E.A.B."/>
            <person name="Jin J."/>
            <person name="Han X."/>
            <person name="Fry B.G."/>
            <person name="Vetter I."/>
            <person name="King G.F."/>
        </authorList>
    </citation>
    <scope>NUCLEOTIDE SEQUENCE</scope>
    <source>
        <tissue evidence="9">Venom glands</tissue>
    </source>
</reference>
<accession>A0A6B9L1P5</accession>
<dbReference type="InterPro" id="IPR001461">
    <property type="entry name" value="Aspartic_peptidase_A1"/>
</dbReference>
<feature type="active site" evidence="5">
    <location>
        <position position="280"/>
    </location>
</feature>
<feature type="disulfide bond" evidence="6">
    <location>
        <begin position="314"/>
        <end position="350"/>
    </location>
</feature>
<evidence type="ECO:0000256" key="5">
    <source>
        <dbReference type="PIRSR" id="PIRSR601461-1"/>
    </source>
</evidence>
<keyword evidence="4 7" id="KW-0378">Hydrolase</keyword>
<evidence type="ECO:0000313" key="9">
    <source>
        <dbReference type="EMBL" id="QHB21607.1"/>
    </source>
</evidence>
<evidence type="ECO:0000256" key="3">
    <source>
        <dbReference type="ARBA" id="ARBA00022750"/>
    </source>
</evidence>
<dbReference type="AlphaFoldDB" id="A0A6B9L1P5"/>
<dbReference type="PROSITE" id="PS51767">
    <property type="entry name" value="PEPTIDASE_A1"/>
    <property type="match status" value="1"/>
</dbReference>
<keyword evidence="6" id="KW-1015">Disulfide bond</keyword>
<feature type="active site" evidence="5">
    <location>
        <position position="92"/>
    </location>
</feature>
<dbReference type="InterPro" id="IPR033121">
    <property type="entry name" value="PEPTIDASE_A1"/>
</dbReference>
<dbReference type="Pfam" id="PF00026">
    <property type="entry name" value="Asp"/>
    <property type="match status" value="1"/>
</dbReference>
<comment type="similarity">
    <text evidence="1 7">Belongs to the peptidase A1 family.</text>
</comment>
<evidence type="ECO:0000256" key="4">
    <source>
        <dbReference type="ARBA" id="ARBA00022801"/>
    </source>
</evidence>
<dbReference type="Gene3D" id="2.40.70.10">
    <property type="entry name" value="Acid Proteases"/>
    <property type="match status" value="2"/>
</dbReference>
<dbReference type="FunFam" id="2.40.70.10:FF:000115">
    <property type="entry name" value="Lysosomal aspartic protease"/>
    <property type="match status" value="1"/>
</dbReference>
<feature type="disulfide bond" evidence="6">
    <location>
        <begin position="105"/>
        <end position="112"/>
    </location>
</feature>
<keyword evidence="3 7" id="KW-0064">Aspartyl protease</keyword>
<dbReference type="GO" id="GO:0006508">
    <property type="term" value="P:proteolysis"/>
    <property type="evidence" value="ECO:0007669"/>
    <property type="project" value="UniProtKB-KW"/>
</dbReference>
<keyword evidence="2 7" id="KW-0645">Protease</keyword>
<sequence>MESIRVVTFSLLFFFIIFHICYGSHKVHLRLRKNRPKTFAEYSRRMVDPTPLLYIEPSSSGHIEPLKNYENLQYFGVITLGTPPQEFEVIFDSGSSNLWIPSSKCTDTNSACENHKRYDSSMSSTYVEDGTEVSLLYPTGELKGFFSKDVLAMSDLVVQNQIFTEATEIQGSHFREAHFDGLLGLAFPSIAVEGARPPFFNMIDQGLVEKPLFSVYLTKTDSDEGDGGEIEFGGWDEEKFDVASIDYIPLSETSYWKFDMDSIKVGDVSLCEGSCAGIADTGTSVIIGPHDEIVALHETIGAEMYKDRIGVIECSKVPDLPPVVFTIKGKNYEMAPSEYTEKLPEQPEICVTGFSTTPNFTGAWLLGDNFLAKYYTIFNVEEKAVAFATLK</sequence>
<protein>
    <submittedName>
        <fullName evidence="9">Venom A1 protease 1</fullName>
    </submittedName>
</protein>
<organism evidence="9">
    <name type="scientific">Platymeris rhadamanthus</name>
    <name type="common">Red spot assassin bug</name>
    <dbReference type="NCBI Taxonomy" id="1134088"/>
    <lineage>
        <taxon>Eukaryota</taxon>
        <taxon>Metazoa</taxon>
        <taxon>Ecdysozoa</taxon>
        <taxon>Arthropoda</taxon>
        <taxon>Hexapoda</taxon>
        <taxon>Insecta</taxon>
        <taxon>Pterygota</taxon>
        <taxon>Neoptera</taxon>
        <taxon>Paraneoptera</taxon>
        <taxon>Hemiptera</taxon>
        <taxon>Heteroptera</taxon>
        <taxon>Panheteroptera</taxon>
        <taxon>Cimicomorpha</taxon>
        <taxon>Reduviidae</taxon>
        <taxon>Platymeris</taxon>
    </lineage>
</organism>
<dbReference type="InterPro" id="IPR001969">
    <property type="entry name" value="Aspartic_peptidase_AS"/>
</dbReference>
<dbReference type="PRINTS" id="PR00792">
    <property type="entry name" value="PEPSIN"/>
</dbReference>
<dbReference type="SUPFAM" id="SSF50630">
    <property type="entry name" value="Acid proteases"/>
    <property type="match status" value="1"/>
</dbReference>
<feature type="disulfide bond" evidence="6">
    <location>
        <begin position="271"/>
        <end position="275"/>
    </location>
</feature>
<dbReference type="Gene3D" id="2.60.40.1960">
    <property type="match status" value="1"/>
</dbReference>
<proteinExistence type="evidence at transcript level"/>
<evidence type="ECO:0000256" key="2">
    <source>
        <dbReference type="ARBA" id="ARBA00022670"/>
    </source>
</evidence>
<dbReference type="PANTHER" id="PTHR47966:SF51">
    <property type="entry name" value="BETA-SITE APP-CLEAVING ENZYME, ISOFORM A-RELATED"/>
    <property type="match status" value="1"/>
</dbReference>
<name>A0A6B9L1P5_PLARH</name>
<dbReference type="InterPro" id="IPR021109">
    <property type="entry name" value="Peptidase_aspartic_dom_sf"/>
</dbReference>
<dbReference type="PROSITE" id="PS00141">
    <property type="entry name" value="ASP_PROTEASE"/>
    <property type="match status" value="2"/>
</dbReference>
<evidence type="ECO:0000256" key="1">
    <source>
        <dbReference type="ARBA" id="ARBA00007447"/>
    </source>
</evidence>
<feature type="domain" description="Peptidase A1" evidence="8">
    <location>
        <begin position="74"/>
        <end position="388"/>
    </location>
</feature>
<dbReference type="PANTHER" id="PTHR47966">
    <property type="entry name" value="BETA-SITE APP-CLEAVING ENZYME, ISOFORM A-RELATED"/>
    <property type="match status" value="1"/>
</dbReference>
<dbReference type="EMBL" id="MN208418">
    <property type="protein sequence ID" value="QHB21607.1"/>
    <property type="molecule type" value="mRNA"/>
</dbReference>
<evidence type="ECO:0000256" key="7">
    <source>
        <dbReference type="RuleBase" id="RU000454"/>
    </source>
</evidence>
<evidence type="ECO:0000259" key="8">
    <source>
        <dbReference type="PROSITE" id="PS51767"/>
    </source>
</evidence>